<dbReference type="EMBL" id="CP104275">
    <property type="protein sequence ID" value="UWX98452.1"/>
    <property type="molecule type" value="Genomic_DNA"/>
</dbReference>
<proteinExistence type="predicted"/>
<sequence>MGTRRSISKSDYRLYARPVPGESGDWVEVVADGGEPPQASSRTTHTDEEFNDAGGDDTAAEWPFDSAATPGSRFNPYLCAAWAVVAIMLVLGLFWLFGNLQAMTAIYSTTGAMSQQDMVMMKFHLMGVYLLPFGLAGALALLTVQAAGYRR</sequence>
<keyword evidence="2" id="KW-0472">Membrane</keyword>
<feature type="compositionally biased region" description="Acidic residues" evidence="1">
    <location>
        <begin position="49"/>
        <end position="59"/>
    </location>
</feature>
<evidence type="ECO:0000313" key="3">
    <source>
        <dbReference type="EMBL" id="UWX98452.1"/>
    </source>
</evidence>
<evidence type="ECO:0000256" key="1">
    <source>
        <dbReference type="SAM" id="MobiDB-lite"/>
    </source>
</evidence>
<evidence type="ECO:0000256" key="2">
    <source>
        <dbReference type="SAM" id="Phobius"/>
    </source>
</evidence>
<gene>
    <name evidence="3" type="ORF">N2K95_07350</name>
</gene>
<keyword evidence="2" id="KW-1133">Transmembrane helix</keyword>
<dbReference type="Proteomes" id="UP001059859">
    <property type="component" value="Chromosome"/>
</dbReference>
<feature type="transmembrane region" description="Helical" evidence="2">
    <location>
        <begin position="77"/>
        <end position="97"/>
    </location>
</feature>
<accession>A0ABY5YTK5</accession>
<keyword evidence="2" id="KW-0812">Transmembrane</keyword>
<reference evidence="3" key="1">
    <citation type="submission" date="2022-09" db="EMBL/GenBank/DDBJ databases">
        <title>Novel species in genus Arthrobacter.</title>
        <authorList>
            <person name="Liu Y."/>
        </authorList>
    </citation>
    <scope>NUCLEOTIDE SEQUENCE</scope>
    <source>
        <strain evidence="3">Zg-Y815</strain>
    </source>
</reference>
<name>A0ABY5YTK5_9MICC</name>
<keyword evidence="4" id="KW-1185">Reference proteome</keyword>
<organism evidence="3 4">
    <name type="scientific">Arthrobacter zhaoxinii</name>
    <dbReference type="NCBI Taxonomy" id="2964616"/>
    <lineage>
        <taxon>Bacteria</taxon>
        <taxon>Bacillati</taxon>
        <taxon>Actinomycetota</taxon>
        <taxon>Actinomycetes</taxon>
        <taxon>Micrococcales</taxon>
        <taxon>Micrococcaceae</taxon>
        <taxon>Arthrobacter</taxon>
    </lineage>
</organism>
<dbReference type="RefSeq" id="WP_260653537.1">
    <property type="nucleotide sequence ID" value="NZ_CP104275.1"/>
</dbReference>
<protein>
    <submittedName>
        <fullName evidence="3">Uncharacterized protein</fullName>
    </submittedName>
</protein>
<feature type="region of interest" description="Disordered" evidence="1">
    <location>
        <begin position="18"/>
        <end position="64"/>
    </location>
</feature>
<evidence type="ECO:0000313" key="4">
    <source>
        <dbReference type="Proteomes" id="UP001059859"/>
    </source>
</evidence>
<feature type="transmembrane region" description="Helical" evidence="2">
    <location>
        <begin position="123"/>
        <end position="144"/>
    </location>
</feature>